<gene>
    <name evidence="1" type="ORF">P5673_029293</name>
</gene>
<dbReference type="EMBL" id="JARQWQ010000115">
    <property type="protein sequence ID" value="KAK2550101.1"/>
    <property type="molecule type" value="Genomic_DNA"/>
</dbReference>
<reference evidence="1" key="1">
    <citation type="journal article" date="2023" name="G3 (Bethesda)">
        <title>Whole genome assembly and annotation of the endangered Caribbean coral Acropora cervicornis.</title>
        <authorList>
            <person name="Selwyn J.D."/>
            <person name="Vollmer S.V."/>
        </authorList>
    </citation>
    <scope>NUCLEOTIDE SEQUENCE</scope>
    <source>
        <strain evidence="1">K2</strain>
    </source>
</reference>
<accession>A0AAD9PWG0</accession>
<protein>
    <submittedName>
        <fullName evidence="1">Uncharacterized protein</fullName>
    </submittedName>
</protein>
<dbReference type="AlphaFoldDB" id="A0AAD9PWG0"/>
<sequence>MAANARIQFGNWSLVEITNNRSLDEAGDTEKGQEFWLEVLRGHRDTASRRISRRIQKICSTLENTKDIEVLTQQIEDLDLLKEDLNQAFNEFHEYVEGEEDRAASY</sequence>
<comment type="caution">
    <text evidence="1">The sequence shown here is derived from an EMBL/GenBank/DDBJ whole genome shotgun (WGS) entry which is preliminary data.</text>
</comment>
<reference evidence="1" key="2">
    <citation type="journal article" date="2023" name="Science">
        <title>Genomic signatures of disease resistance in endangered staghorn corals.</title>
        <authorList>
            <person name="Vollmer S.V."/>
            <person name="Selwyn J.D."/>
            <person name="Despard B.A."/>
            <person name="Roesel C.L."/>
        </authorList>
    </citation>
    <scope>NUCLEOTIDE SEQUENCE</scope>
    <source>
        <strain evidence="1">K2</strain>
    </source>
</reference>
<dbReference type="Proteomes" id="UP001249851">
    <property type="component" value="Unassembled WGS sequence"/>
</dbReference>
<name>A0AAD9PWG0_ACRCE</name>
<proteinExistence type="predicted"/>
<organism evidence="1 2">
    <name type="scientific">Acropora cervicornis</name>
    <name type="common">Staghorn coral</name>
    <dbReference type="NCBI Taxonomy" id="6130"/>
    <lineage>
        <taxon>Eukaryota</taxon>
        <taxon>Metazoa</taxon>
        <taxon>Cnidaria</taxon>
        <taxon>Anthozoa</taxon>
        <taxon>Hexacorallia</taxon>
        <taxon>Scleractinia</taxon>
        <taxon>Astrocoeniina</taxon>
        <taxon>Acroporidae</taxon>
        <taxon>Acropora</taxon>
    </lineage>
</organism>
<evidence type="ECO:0000313" key="2">
    <source>
        <dbReference type="Proteomes" id="UP001249851"/>
    </source>
</evidence>
<keyword evidence="2" id="KW-1185">Reference proteome</keyword>
<evidence type="ECO:0000313" key="1">
    <source>
        <dbReference type="EMBL" id="KAK2550101.1"/>
    </source>
</evidence>